<dbReference type="EMBL" id="JACHJK010000002">
    <property type="protein sequence ID" value="MBB5926024.1"/>
    <property type="molecule type" value="Genomic_DNA"/>
</dbReference>
<keyword evidence="2" id="KW-1185">Reference proteome</keyword>
<accession>A0A7W9UQ09</accession>
<reference evidence="1 2" key="1">
    <citation type="submission" date="2020-08" db="EMBL/GenBank/DDBJ databases">
        <title>Genomic Encyclopedia of Type Strains, Phase III (KMG-III): the genomes of soil and plant-associated and newly described type strains.</title>
        <authorList>
            <person name="Whitman W."/>
        </authorList>
    </citation>
    <scope>NUCLEOTIDE SEQUENCE [LARGE SCALE GENOMIC DNA]</scope>
    <source>
        <strain evidence="1 2">CECT 3313</strain>
    </source>
</reference>
<evidence type="ECO:0000313" key="1">
    <source>
        <dbReference type="EMBL" id="MBB5926024.1"/>
    </source>
</evidence>
<sequence length="35" mass="3679">MTPLNAAAYRSLRRLNGAVSPALAIDPLGVADDLR</sequence>
<dbReference type="AlphaFoldDB" id="A0A7W9UQ09"/>
<gene>
    <name evidence="1" type="ORF">FHS34_001478</name>
</gene>
<comment type="caution">
    <text evidence="1">The sequence shown here is derived from an EMBL/GenBank/DDBJ whole genome shotgun (WGS) entry which is preliminary data.</text>
</comment>
<dbReference type="Proteomes" id="UP000585836">
    <property type="component" value="Unassembled WGS sequence"/>
</dbReference>
<name>A0A7W9UQ09_9ACTN</name>
<organism evidence="1 2">
    <name type="scientific">Streptomyces echinatus</name>
    <dbReference type="NCBI Taxonomy" id="67293"/>
    <lineage>
        <taxon>Bacteria</taxon>
        <taxon>Bacillati</taxon>
        <taxon>Actinomycetota</taxon>
        <taxon>Actinomycetes</taxon>
        <taxon>Kitasatosporales</taxon>
        <taxon>Streptomycetaceae</taxon>
        <taxon>Streptomyces</taxon>
    </lineage>
</organism>
<evidence type="ECO:0000313" key="2">
    <source>
        <dbReference type="Proteomes" id="UP000585836"/>
    </source>
</evidence>
<proteinExistence type="predicted"/>
<protein>
    <submittedName>
        <fullName evidence="1">Uncharacterized protein</fullName>
    </submittedName>
</protein>